<gene>
    <name evidence="6" type="ORF">BN869_000004630_1</name>
</gene>
<dbReference type="PANTHER" id="PTHR43735:SF3">
    <property type="entry name" value="FERROPTOSIS SUPPRESSOR PROTEIN 1"/>
    <property type="match status" value="1"/>
</dbReference>
<dbReference type="SUPFAM" id="SSF51905">
    <property type="entry name" value="FAD/NAD(P)-binding domain"/>
    <property type="match status" value="2"/>
</dbReference>
<evidence type="ECO:0000256" key="1">
    <source>
        <dbReference type="ARBA" id="ARBA00006442"/>
    </source>
</evidence>
<protein>
    <recommendedName>
        <fullName evidence="5">FAD/NAD(P)-binding domain-containing protein</fullName>
    </recommendedName>
</protein>
<keyword evidence="3" id="KW-0274">FAD</keyword>
<evidence type="ECO:0000256" key="3">
    <source>
        <dbReference type="ARBA" id="ARBA00022827"/>
    </source>
</evidence>
<dbReference type="InterPro" id="IPR023753">
    <property type="entry name" value="FAD/NAD-binding_dom"/>
</dbReference>
<reference evidence="6" key="1">
    <citation type="submission" date="2015-01" db="EMBL/GenBank/DDBJ databases">
        <authorList>
            <person name="Durling Mikael"/>
        </authorList>
    </citation>
    <scope>NUCLEOTIDE SEQUENCE</scope>
</reference>
<dbReference type="Gene3D" id="3.50.50.100">
    <property type="match status" value="1"/>
</dbReference>
<evidence type="ECO:0000313" key="6">
    <source>
        <dbReference type="EMBL" id="CEO48573.1"/>
    </source>
</evidence>
<keyword evidence="2" id="KW-0285">Flavoprotein</keyword>
<dbReference type="PANTHER" id="PTHR43735">
    <property type="entry name" value="APOPTOSIS-INDUCING FACTOR 1"/>
    <property type="match status" value="1"/>
</dbReference>
<evidence type="ECO:0000256" key="2">
    <source>
        <dbReference type="ARBA" id="ARBA00022630"/>
    </source>
</evidence>
<organism evidence="6">
    <name type="scientific">Bionectria ochroleuca</name>
    <name type="common">Gliocladium roseum</name>
    <dbReference type="NCBI Taxonomy" id="29856"/>
    <lineage>
        <taxon>Eukaryota</taxon>
        <taxon>Fungi</taxon>
        <taxon>Dikarya</taxon>
        <taxon>Ascomycota</taxon>
        <taxon>Pezizomycotina</taxon>
        <taxon>Sordariomycetes</taxon>
        <taxon>Hypocreomycetidae</taxon>
        <taxon>Hypocreales</taxon>
        <taxon>Bionectriaceae</taxon>
        <taxon>Clonostachys</taxon>
    </lineage>
</organism>
<name>A0A0B7JU32_BIOOC</name>
<sequence>MSKTVVILGAGWAGLPLAHKLLKYTVPKLSQLKVILVTPNSHFFWNVAATRGMIPGEISNEELFLPIAPAFAGYSPENFELVLGKAEGLDTEGSKVAVCMTEDGSHRDIAYDELVVASGSSMRGGIPLKHVGAQDQMAASWKSLQNKVTNARSILISGGGPTGVEVAGELAARYGKDKDITLVLSGSKPVASAITSVQDIVDKDLQKLGVKLIRNARVANTTTSSDRKQTKVTLSNNQASSVDLYLPLHGAVPNTSFLPHSLLDESGNLKLDSYMRASGAKNVWGIGDVGDLEPKQLTVTDNQIVYLAGALDAALTGSGKVAEYKPMEKTMIFVSLGRRFASGQIGGWRLFGWMVSLVKGRKLFVDTARGYVDGKHLRHAAM</sequence>
<dbReference type="GO" id="GO:0004174">
    <property type="term" value="F:electron-transferring-flavoprotein dehydrogenase activity"/>
    <property type="evidence" value="ECO:0007669"/>
    <property type="project" value="TreeGrafter"/>
</dbReference>
<dbReference type="PRINTS" id="PR00411">
    <property type="entry name" value="PNDRDTASEI"/>
</dbReference>
<dbReference type="GO" id="GO:0050660">
    <property type="term" value="F:flavin adenine dinucleotide binding"/>
    <property type="evidence" value="ECO:0007669"/>
    <property type="project" value="TreeGrafter"/>
</dbReference>
<proteinExistence type="inferred from homology"/>
<feature type="domain" description="FAD/NAD(P)-binding" evidence="5">
    <location>
        <begin position="4"/>
        <end position="298"/>
    </location>
</feature>
<dbReference type="GO" id="GO:0005737">
    <property type="term" value="C:cytoplasm"/>
    <property type="evidence" value="ECO:0007669"/>
    <property type="project" value="TreeGrafter"/>
</dbReference>
<comment type="similarity">
    <text evidence="1">Belongs to the FAD-dependent oxidoreductase family.</text>
</comment>
<evidence type="ECO:0000256" key="4">
    <source>
        <dbReference type="ARBA" id="ARBA00023002"/>
    </source>
</evidence>
<accession>A0A0B7JU32</accession>
<dbReference type="InterPro" id="IPR036188">
    <property type="entry name" value="FAD/NAD-bd_sf"/>
</dbReference>
<evidence type="ECO:0000259" key="5">
    <source>
        <dbReference type="Pfam" id="PF07992"/>
    </source>
</evidence>
<keyword evidence="4" id="KW-0560">Oxidoreductase</keyword>
<dbReference type="EMBL" id="CDPU01000011">
    <property type="protein sequence ID" value="CEO48573.1"/>
    <property type="molecule type" value="Genomic_DNA"/>
</dbReference>
<dbReference type="AlphaFoldDB" id="A0A0B7JU32"/>
<dbReference type="PRINTS" id="PR00368">
    <property type="entry name" value="FADPNR"/>
</dbReference>
<dbReference type="Pfam" id="PF07992">
    <property type="entry name" value="Pyr_redox_2"/>
    <property type="match status" value="1"/>
</dbReference>